<proteinExistence type="predicted"/>
<dbReference type="Proteomes" id="UP000054018">
    <property type="component" value="Unassembled WGS sequence"/>
</dbReference>
<reference evidence="2" key="2">
    <citation type="submission" date="2015-01" db="EMBL/GenBank/DDBJ databases">
        <title>Evolutionary Origins and Diversification of the Mycorrhizal Mutualists.</title>
        <authorList>
            <consortium name="DOE Joint Genome Institute"/>
            <consortium name="Mycorrhizal Genomics Consortium"/>
            <person name="Kohler A."/>
            <person name="Kuo A."/>
            <person name="Nagy L.G."/>
            <person name="Floudas D."/>
            <person name="Copeland A."/>
            <person name="Barry K.W."/>
            <person name="Cichocki N."/>
            <person name="Veneault-Fourrey C."/>
            <person name="LaButti K."/>
            <person name="Lindquist E.A."/>
            <person name="Lipzen A."/>
            <person name="Lundell T."/>
            <person name="Morin E."/>
            <person name="Murat C."/>
            <person name="Riley R."/>
            <person name="Ohm R."/>
            <person name="Sun H."/>
            <person name="Tunlid A."/>
            <person name="Henrissat B."/>
            <person name="Grigoriev I.V."/>
            <person name="Hibbett D.S."/>
            <person name="Martin F."/>
        </authorList>
    </citation>
    <scope>NUCLEOTIDE SEQUENCE [LARGE SCALE GENOMIC DNA]</scope>
    <source>
        <strain evidence="2">441</strain>
    </source>
</reference>
<accession>A0A0C9XW80</accession>
<evidence type="ECO:0000313" key="2">
    <source>
        <dbReference type="Proteomes" id="UP000054018"/>
    </source>
</evidence>
<name>A0A0C9XW80_9AGAM</name>
<sequence length="64" mass="7169">MGSLRKGDQNGSDVEESVGWWGGVVMRRRHIQRHAVSSWIWGGEYKVQVPSKVTGSGQTRTTVR</sequence>
<reference evidence="1 2" key="1">
    <citation type="submission" date="2014-04" db="EMBL/GenBank/DDBJ databases">
        <authorList>
            <consortium name="DOE Joint Genome Institute"/>
            <person name="Kuo A."/>
            <person name="Kohler A."/>
            <person name="Costa M.D."/>
            <person name="Nagy L.G."/>
            <person name="Floudas D."/>
            <person name="Copeland A."/>
            <person name="Barry K.W."/>
            <person name="Cichocki N."/>
            <person name="Veneault-Fourrey C."/>
            <person name="LaButti K."/>
            <person name="Lindquist E.A."/>
            <person name="Lipzen A."/>
            <person name="Lundell T."/>
            <person name="Morin E."/>
            <person name="Murat C."/>
            <person name="Sun H."/>
            <person name="Tunlid A."/>
            <person name="Henrissat B."/>
            <person name="Grigoriev I.V."/>
            <person name="Hibbett D.S."/>
            <person name="Martin F."/>
            <person name="Nordberg H.P."/>
            <person name="Cantor M.N."/>
            <person name="Hua S.X."/>
        </authorList>
    </citation>
    <scope>NUCLEOTIDE SEQUENCE [LARGE SCALE GENOMIC DNA]</scope>
    <source>
        <strain evidence="1 2">441</strain>
    </source>
</reference>
<keyword evidence="2" id="KW-1185">Reference proteome</keyword>
<organism evidence="1 2">
    <name type="scientific">Pisolithus microcarpus 441</name>
    <dbReference type="NCBI Taxonomy" id="765257"/>
    <lineage>
        <taxon>Eukaryota</taxon>
        <taxon>Fungi</taxon>
        <taxon>Dikarya</taxon>
        <taxon>Basidiomycota</taxon>
        <taxon>Agaricomycotina</taxon>
        <taxon>Agaricomycetes</taxon>
        <taxon>Agaricomycetidae</taxon>
        <taxon>Boletales</taxon>
        <taxon>Sclerodermatineae</taxon>
        <taxon>Pisolithaceae</taxon>
        <taxon>Pisolithus</taxon>
    </lineage>
</organism>
<dbReference type="HOGENOM" id="CLU_2868534_0_0_1"/>
<protein>
    <submittedName>
        <fullName evidence="1">Uncharacterized protein</fullName>
    </submittedName>
</protein>
<dbReference type="EMBL" id="KN833849">
    <property type="protein sequence ID" value="KIK16705.1"/>
    <property type="molecule type" value="Genomic_DNA"/>
</dbReference>
<dbReference type="AlphaFoldDB" id="A0A0C9XW80"/>
<gene>
    <name evidence="1" type="ORF">PISMIDRAFT_686076</name>
</gene>
<evidence type="ECO:0000313" key="1">
    <source>
        <dbReference type="EMBL" id="KIK16705.1"/>
    </source>
</evidence>